<gene>
    <name evidence="2" type="ORF">IWX90DRAFT_411490</name>
</gene>
<protein>
    <submittedName>
        <fullName evidence="2">Uncharacterized protein</fullName>
    </submittedName>
</protein>
<evidence type="ECO:0000313" key="3">
    <source>
        <dbReference type="Proteomes" id="UP001456524"/>
    </source>
</evidence>
<name>A0ABR1Y873_9PEZI</name>
<dbReference type="EMBL" id="JBBWUH010000001">
    <property type="protein sequence ID" value="KAK8178102.1"/>
    <property type="molecule type" value="Genomic_DNA"/>
</dbReference>
<reference evidence="2 3" key="1">
    <citation type="journal article" date="2022" name="G3 (Bethesda)">
        <title>Enemy or ally: a genomic approach to elucidate the lifestyle of Phyllosticta citrichinaensis.</title>
        <authorList>
            <person name="Buijs V.A."/>
            <person name="Groenewald J.Z."/>
            <person name="Haridas S."/>
            <person name="LaButti K.M."/>
            <person name="Lipzen A."/>
            <person name="Martin F.M."/>
            <person name="Barry K."/>
            <person name="Grigoriev I.V."/>
            <person name="Crous P.W."/>
            <person name="Seidl M.F."/>
        </authorList>
    </citation>
    <scope>NUCLEOTIDE SEQUENCE [LARGE SCALE GENOMIC DNA]</scope>
    <source>
        <strain evidence="2 3">CBS 129764</strain>
    </source>
</reference>
<keyword evidence="3" id="KW-1185">Reference proteome</keyword>
<feature type="compositionally biased region" description="Basic residues" evidence="1">
    <location>
        <begin position="23"/>
        <end position="33"/>
    </location>
</feature>
<evidence type="ECO:0000313" key="2">
    <source>
        <dbReference type="EMBL" id="KAK8178102.1"/>
    </source>
</evidence>
<comment type="caution">
    <text evidence="2">The sequence shown here is derived from an EMBL/GenBank/DDBJ whole genome shotgun (WGS) entry which is preliminary data.</text>
</comment>
<accession>A0ABR1Y873</accession>
<organism evidence="2 3">
    <name type="scientific">Phyllosticta citrichinensis</name>
    <dbReference type="NCBI Taxonomy" id="1130410"/>
    <lineage>
        <taxon>Eukaryota</taxon>
        <taxon>Fungi</taxon>
        <taxon>Dikarya</taxon>
        <taxon>Ascomycota</taxon>
        <taxon>Pezizomycotina</taxon>
        <taxon>Dothideomycetes</taxon>
        <taxon>Dothideomycetes incertae sedis</taxon>
        <taxon>Botryosphaeriales</taxon>
        <taxon>Phyllostictaceae</taxon>
        <taxon>Phyllosticta</taxon>
    </lineage>
</organism>
<sequence>MEHVLAHHGMNSSSRGQHDEPKKKTHRLNKRAAAHAPEPTSAPIRRPPNQPVEIHYQSYCPEDTHCSPYIDGDGSLHIQCLDNNPPKADNLDRGRDAKRQKMSQYGYRPEPQPVVKAGRSTADVVKTIHLLEMIPSASVGGVFVDDKVPFVIAPHNELHANDHGYTTKACKSGSPQDDDGGRECKPTRLWSFNKGESLTCNFAIASEQHGVFFYSILLRR</sequence>
<dbReference type="Proteomes" id="UP001456524">
    <property type="component" value="Unassembled WGS sequence"/>
</dbReference>
<evidence type="ECO:0000256" key="1">
    <source>
        <dbReference type="SAM" id="MobiDB-lite"/>
    </source>
</evidence>
<feature type="region of interest" description="Disordered" evidence="1">
    <location>
        <begin position="1"/>
        <end position="50"/>
    </location>
</feature>
<proteinExistence type="predicted"/>